<evidence type="ECO:0000256" key="1">
    <source>
        <dbReference type="SAM" id="MobiDB-lite"/>
    </source>
</evidence>
<evidence type="ECO:0000313" key="3">
    <source>
        <dbReference type="EMBL" id="KAF1840088.1"/>
    </source>
</evidence>
<feature type="chain" id="PRO_5040142240" evidence="2">
    <location>
        <begin position="20"/>
        <end position="352"/>
    </location>
</feature>
<reference evidence="3" key="1">
    <citation type="submission" date="2020-01" db="EMBL/GenBank/DDBJ databases">
        <authorList>
            <consortium name="DOE Joint Genome Institute"/>
            <person name="Haridas S."/>
            <person name="Albert R."/>
            <person name="Binder M."/>
            <person name="Bloem J."/>
            <person name="Labutti K."/>
            <person name="Salamov A."/>
            <person name="Andreopoulos B."/>
            <person name="Baker S.E."/>
            <person name="Barry K."/>
            <person name="Bills G."/>
            <person name="Bluhm B.H."/>
            <person name="Cannon C."/>
            <person name="Castanera R."/>
            <person name="Culley D.E."/>
            <person name="Daum C."/>
            <person name="Ezra D."/>
            <person name="Gonzalez J.B."/>
            <person name="Henrissat B."/>
            <person name="Kuo A."/>
            <person name="Liang C."/>
            <person name="Lipzen A."/>
            <person name="Lutzoni F."/>
            <person name="Magnuson J."/>
            <person name="Mondo S."/>
            <person name="Nolan M."/>
            <person name="Ohm R."/>
            <person name="Pangilinan J."/>
            <person name="Park H.-J."/>
            <person name="Ramirez L."/>
            <person name="Alfaro M."/>
            <person name="Sun H."/>
            <person name="Tritt A."/>
            <person name="Yoshinaga Y."/>
            <person name="Zwiers L.-H."/>
            <person name="Turgeon B.G."/>
            <person name="Goodwin S.B."/>
            <person name="Spatafora J.W."/>
            <person name="Crous P.W."/>
            <person name="Grigoriev I.V."/>
        </authorList>
    </citation>
    <scope>NUCLEOTIDE SEQUENCE</scope>
    <source>
        <strain evidence="3">CBS 394.84</strain>
    </source>
</reference>
<feature type="region of interest" description="Disordered" evidence="1">
    <location>
        <begin position="175"/>
        <end position="194"/>
    </location>
</feature>
<proteinExistence type="predicted"/>
<feature type="signal peptide" evidence="2">
    <location>
        <begin position="1"/>
        <end position="19"/>
    </location>
</feature>
<dbReference type="PROSITE" id="PS51257">
    <property type="entry name" value="PROKAR_LIPOPROTEIN"/>
    <property type="match status" value="1"/>
</dbReference>
<protein>
    <submittedName>
        <fullName evidence="3">Uncharacterized protein</fullName>
    </submittedName>
</protein>
<dbReference type="RefSeq" id="XP_040782651.1">
    <property type="nucleotide sequence ID" value="XM_040932221.1"/>
</dbReference>
<sequence>MKALTFILALLGLLTITLACNEGEEKCCSTWFGCQCEGGKWVNKLGCQKGSRCIMKNGEYICRRRSTLSRNEEENIIGLPISPIAVPVAPIDAAHDVNTALDHGPFPTVSELSPRAEATPPMCSSFTVFCASSNKGGLVSYCAPGIAPKVLYQCAQGKYCVGVTDESKHVADLHCAKESPPLPPNPSPQPTQPPRLAEFTIPVDIEAKVYCEGKQMMYIEPGSSPEVVHTCNEDYYCTGNDNPWEGRIQLSCQYEDPAVSTPGHSHPVSTATPTTTLYDTGPHMARADPVPSGIAALIENVPNTAGDTADTSTVMCGFCINMQDRRSELTGIGVCNTIANDGQYRAKDVRAT</sequence>
<accession>A0A9P4G6T0</accession>
<dbReference type="GeneID" id="63849472"/>
<dbReference type="Proteomes" id="UP000800039">
    <property type="component" value="Unassembled WGS sequence"/>
</dbReference>
<comment type="caution">
    <text evidence="3">The sequence shown here is derived from an EMBL/GenBank/DDBJ whole genome shotgun (WGS) entry which is preliminary data.</text>
</comment>
<feature type="compositionally biased region" description="Pro residues" evidence="1">
    <location>
        <begin position="180"/>
        <end position="193"/>
    </location>
</feature>
<dbReference type="OrthoDB" id="3685541at2759"/>
<keyword evidence="2" id="KW-0732">Signal</keyword>
<keyword evidence="4" id="KW-1185">Reference proteome</keyword>
<name>A0A9P4G6T0_9PLEO</name>
<dbReference type="AlphaFoldDB" id="A0A9P4G6T0"/>
<evidence type="ECO:0000313" key="4">
    <source>
        <dbReference type="Proteomes" id="UP000800039"/>
    </source>
</evidence>
<dbReference type="EMBL" id="ML976620">
    <property type="protein sequence ID" value="KAF1840088.1"/>
    <property type="molecule type" value="Genomic_DNA"/>
</dbReference>
<gene>
    <name evidence="3" type="ORF">K460DRAFT_359816</name>
</gene>
<evidence type="ECO:0000256" key="2">
    <source>
        <dbReference type="SAM" id="SignalP"/>
    </source>
</evidence>
<organism evidence="3 4">
    <name type="scientific">Cucurbitaria berberidis CBS 394.84</name>
    <dbReference type="NCBI Taxonomy" id="1168544"/>
    <lineage>
        <taxon>Eukaryota</taxon>
        <taxon>Fungi</taxon>
        <taxon>Dikarya</taxon>
        <taxon>Ascomycota</taxon>
        <taxon>Pezizomycotina</taxon>
        <taxon>Dothideomycetes</taxon>
        <taxon>Pleosporomycetidae</taxon>
        <taxon>Pleosporales</taxon>
        <taxon>Pleosporineae</taxon>
        <taxon>Cucurbitariaceae</taxon>
        <taxon>Cucurbitaria</taxon>
    </lineage>
</organism>